<gene>
    <name evidence="2" type="ORF">ABID27_000691</name>
</gene>
<name>A0ABV2JM47_9STRE</name>
<dbReference type="PANTHER" id="PTHR14209">
    <property type="entry name" value="ISOAMYL ACETATE-HYDROLYZING ESTERASE 1"/>
    <property type="match status" value="1"/>
</dbReference>
<feature type="domain" description="SGNH hydrolase-type esterase" evidence="1">
    <location>
        <begin position="7"/>
        <end position="177"/>
    </location>
</feature>
<accession>A0ABV2JM47</accession>
<dbReference type="Proteomes" id="UP001549055">
    <property type="component" value="Unassembled WGS sequence"/>
</dbReference>
<dbReference type="RefSeq" id="WP_354280272.1">
    <property type="nucleotide sequence ID" value="NZ_JBEPMK010000002.1"/>
</dbReference>
<dbReference type="EMBL" id="JBEPMK010000002">
    <property type="protein sequence ID" value="MET3644069.1"/>
    <property type="molecule type" value="Genomic_DNA"/>
</dbReference>
<dbReference type="SUPFAM" id="SSF52266">
    <property type="entry name" value="SGNH hydrolase"/>
    <property type="match status" value="1"/>
</dbReference>
<organism evidence="2 3">
    <name type="scientific">Streptococcus gallinaceus</name>
    <dbReference type="NCBI Taxonomy" id="165758"/>
    <lineage>
        <taxon>Bacteria</taxon>
        <taxon>Bacillati</taxon>
        <taxon>Bacillota</taxon>
        <taxon>Bacilli</taxon>
        <taxon>Lactobacillales</taxon>
        <taxon>Streptococcaceae</taxon>
        <taxon>Streptococcus</taxon>
    </lineage>
</organism>
<evidence type="ECO:0000259" key="1">
    <source>
        <dbReference type="Pfam" id="PF13472"/>
    </source>
</evidence>
<dbReference type="InterPro" id="IPR036514">
    <property type="entry name" value="SGNH_hydro_sf"/>
</dbReference>
<dbReference type="InterPro" id="IPR013830">
    <property type="entry name" value="SGNH_hydro"/>
</dbReference>
<keyword evidence="3" id="KW-1185">Reference proteome</keyword>
<reference evidence="2 3" key="1">
    <citation type="submission" date="2024-06" db="EMBL/GenBank/DDBJ databases">
        <title>Genomic Encyclopedia of Type Strains, Phase IV (KMG-IV): sequencing the most valuable type-strain genomes for metagenomic binning, comparative biology and taxonomic classification.</title>
        <authorList>
            <person name="Goeker M."/>
        </authorList>
    </citation>
    <scope>NUCLEOTIDE SEQUENCE [LARGE SCALE GENOMIC DNA]</scope>
    <source>
        <strain evidence="2 3">DSM 15349</strain>
    </source>
</reference>
<dbReference type="Pfam" id="PF13472">
    <property type="entry name" value="Lipase_GDSL_2"/>
    <property type="match status" value="1"/>
</dbReference>
<proteinExistence type="predicted"/>
<protein>
    <submittedName>
        <fullName evidence="2">Lysophospholipase L1-like esterase</fullName>
    </submittedName>
</protein>
<sequence length="188" mass="21376">MKLILWGDSLFARHEGQDIPHINHSLLVLRTDLQIENRAVSGDNSYDLLKWLEEAEDWSAARVFVLIGANDLAMHKQIFLGEYLENLRKIAGLLKDRVEADKICFLSPPPVDEELQAYRTNRLVDYYTEIVEQVAKEEGIDFLSTRAVFEKSGLPVKQILRGQMNDGLHFGSSGYALLAQAMLECIEK</sequence>
<dbReference type="Gene3D" id="3.40.50.1110">
    <property type="entry name" value="SGNH hydrolase"/>
    <property type="match status" value="1"/>
</dbReference>
<dbReference type="InterPro" id="IPR045136">
    <property type="entry name" value="Iah1-like"/>
</dbReference>
<dbReference type="PANTHER" id="PTHR14209:SF19">
    <property type="entry name" value="ISOAMYL ACETATE-HYDROLYZING ESTERASE 1 HOMOLOG"/>
    <property type="match status" value="1"/>
</dbReference>
<evidence type="ECO:0000313" key="2">
    <source>
        <dbReference type="EMBL" id="MET3644069.1"/>
    </source>
</evidence>
<comment type="caution">
    <text evidence="2">The sequence shown here is derived from an EMBL/GenBank/DDBJ whole genome shotgun (WGS) entry which is preliminary data.</text>
</comment>
<evidence type="ECO:0000313" key="3">
    <source>
        <dbReference type="Proteomes" id="UP001549055"/>
    </source>
</evidence>